<sequence length="271" mass="29165">MSYDAIRWALAQQVGKSSTKFLLVAMADCVNADTDFVCWPSCRHLSEVTGQDVKTVEAGLRRLRELGAIVDTGDRRGVTGQVIVYRINTTVFGVVKAKANTPEFPTNTPEFGGVKEIAKTPVFPVNTPVFPVKDPQISHETPPKTGDGTSKEPVIEPVKKKEKRAPDVAQISGVTADLFADFMTVRKAKKAGALTATAVAGLEREAKKAGLTNSEAVTYCIEANWQSFNAGWHSKREGLDTRPAAPQKPTRHSGLSSMNYSAGVNADGTFA</sequence>
<name>A0A6M3MBH3_9ZZZZ</name>
<organism evidence="3">
    <name type="scientific">viral metagenome</name>
    <dbReference type="NCBI Taxonomy" id="1070528"/>
    <lineage>
        <taxon>unclassified sequences</taxon>
        <taxon>metagenomes</taxon>
        <taxon>organismal metagenomes</taxon>
    </lineage>
</organism>
<accession>A0A6M3MBH3</accession>
<evidence type="ECO:0000313" key="2">
    <source>
        <dbReference type="EMBL" id="QJB00927.1"/>
    </source>
</evidence>
<reference evidence="3" key="1">
    <citation type="submission" date="2020-03" db="EMBL/GenBank/DDBJ databases">
        <title>The deep terrestrial virosphere.</title>
        <authorList>
            <person name="Holmfeldt K."/>
            <person name="Nilsson E."/>
            <person name="Simone D."/>
            <person name="Lopez-Fernandez M."/>
            <person name="Wu X."/>
            <person name="de Brujin I."/>
            <person name="Lundin D."/>
            <person name="Andersson A."/>
            <person name="Bertilsson S."/>
            <person name="Dopson M."/>
        </authorList>
    </citation>
    <scope>NUCLEOTIDE SEQUENCE</scope>
    <source>
        <strain evidence="2">MM171A00156</strain>
        <strain evidence="3">MM171B00154</strain>
    </source>
</reference>
<feature type="region of interest" description="Disordered" evidence="1">
    <location>
        <begin position="236"/>
        <end position="271"/>
    </location>
</feature>
<dbReference type="AlphaFoldDB" id="A0A6M3MBH3"/>
<gene>
    <name evidence="2" type="ORF">MM171A00156_0021</name>
    <name evidence="3" type="ORF">MM171B00154_0005</name>
</gene>
<evidence type="ECO:0000256" key="1">
    <source>
        <dbReference type="SAM" id="MobiDB-lite"/>
    </source>
</evidence>
<dbReference type="EMBL" id="MT143703">
    <property type="protein sequence ID" value="QJB00927.1"/>
    <property type="molecule type" value="Genomic_DNA"/>
</dbReference>
<protein>
    <submittedName>
        <fullName evidence="3">Putative DNA binding, helix-turn-helix domain containing protein</fullName>
    </submittedName>
</protein>
<feature type="compositionally biased region" description="Polar residues" evidence="1">
    <location>
        <begin position="253"/>
        <end position="262"/>
    </location>
</feature>
<dbReference type="EMBL" id="MT143892">
    <property type="protein sequence ID" value="QJB04894.1"/>
    <property type="molecule type" value="Genomic_DNA"/>
</dbReference>
<proteinExistence type="predicted"/>
<evidence type="ECO:0000313" key="3">
    <source>
        <dbReference type="EMBL" id="QJB04894.1"/>
    </source>
</evidence>
<feature type="compositionally biased region" description="Basic and acidic residues" evidence="1">
    <location>
        <begin position="149"/>
        <end position="159"/>
    </location>
</feature>
<feature type="region of interest" description="Disordered" evidence="1">
    <location>
        <begin position="130"/>
        <end position="164"/>
    </location>
</feature>